<keyword evidence="1" id="KW-1133">Transmembrane helix</keyword>
<name>A0A7K3WUY8_9FLAO</name>
<evidence type="ECO:0000256" key="1">
    <source>
        <dbReference type="SAM" id="Phobius"/>
    </source>
</evidence>
<protein>
    <submittedName>
        <fullName evidence="2">DUF2279 domain-containing protein</fullName>
    </submittedName>
</protein>
<comment type="caution">
    <text evidence="2">The sequence shown here is derived from an EMBL/GenBank/DDBJ whole genome shotgun (WGS) entry which is preliminary data.</text>
</comment>
<proteinExistence type="predicted"/>
<organism evidence="2 3">
    <name type="scientific">Cryomorpha ignava</name>
    <dbReference type="NCBI Taxonomy" id="101383"/>
    <lineage>
        <taxon>Bacteria</taxon>
        <taxon>Pseudomonadati</taxon>
        <taxon>Bacteroidota</taxon>
        <taxon>Flavobacteriia</taxon>
        <taxon>Flavobacteriales</taxon>
        <taxon>Cryomorphaceae</taxon>
        <taxon>Cryomorpha</taxon>
    </lineage>
</organism>
<evidence type="ECO:0000313" key="2">
    <source>
        <dbReference type="EMBL" id="NEN25306.1"/>
    </source>
</evidence>
<reference evidence="2 3" key="1">
    <citation type="submission" date="2020-02" db="EMBL/GenBank/DDBJ databases">
        <title>Out from the shadows clarifying the taxonomy of the family Cryomorphaceae and related taxa by utilizing the GTDB taxonomic framework.</title>
        <authorList>
            <person name="Bowman J.P."/>
        </authorList>
    </citation>
    <scope>NUCLEOTIDE SEQUENCE [LARGE SCALE GENOMIC DNA]</scope>
    <source>
        <strain evidence="2 3">QSSC 1-22</strain>
    </source>
</reference>
<feature type="transmembrane region" description="Helical" evidence="1">
    <location>
        <begin position="60"/>
        <end position="83"/>
    </location>
</feature>
<keyword evidence="1" id="KW-0472">Membrane</keyword>
<evidence type="ECO:0000313" key="3">
    <source>
        <dbReference type="Proteomes" id="UP000486602"/>
    </source>
</evidence>
<sequence length="328" mass="36708">MPIINVHSLSLSQLRTIKTSGHSSFIFCKGIISIAAILFISFSAEAQFFTTSDTLNKNRLVFATTTTAVGYGATVIGLNELWYKDYPRSNFHFFNDNATWMQMDKAGHALTSYQLGRVGYEVMKWTGVNDKSALWIGGNLGLFFLTTVEIMDGYSDEWGFSTGDALANLSGTGFFIGQQLLWNEQRMSLKFSYSPSDYAQYRPETLGSTGLESVLKDYNGQTMWLSVNPSSFGHKEKAFLPWLNFALGYGANGMLGGDCNPPFNQAGDALPEIERFRQYYLSLDIDLSRIKTESHFLKTVFSVVGFIKIPAPALEFSEGDVKWHWIAF</sequence>
<keyword evidence="3" id="KW-1185">Reference proteome</keyword>
<dbReference type="Pfam" id="PF10043">
    <property type="entry name" value="DUF2279"/>
    <property type="match status" value="1"/>
</dbReference>
<dbReference type="AlphaFoldDB" id="A0A7K3WUY8"/>
<keyword evidence="1" id="KW-0812">Transmembrane</keyword>
<dbReference type="Proteomes" id="UP000486602">
    <property type="component" value="Unassembled WGS sequence"/>
</dbReference>
<accession>A0A7K3WUY8</accession>
<dbReference type="EMBL" id="JAAGVY010000047">
    <property type="protein sequence ID" value="NEN25306.1"/>
    <property type="molecule type" value="Genomic_DNA"/>
</dbReference>
<gene>
    <name evidence="2" type="ORF">G3O08_17555</name>
</gene>
<dbReference type="InterPro" id="IPR018736">
    <property type="entry name" value="DUF2279_periplasmic_lipo"/>
</dbReference>
<feature type="transmembrane region" description="Helical" evidence="1">
    <location>
        <begin position="21"/>
        <end position="40"/>
    </location>
</feature>